<gene>
    <name evidence="1" type="ORF">GFSPODELE1_LOCUS8825</name>
</gene>
<evidence type="ECO:0000313" key="2">
    <source>
        <dbReference type="Proteomes" id="UP001497453"/>
    </source>
</evidence>
<keyword evidence="2" id="KW-1185">Reference proteome</keyword>
<protein>
    <submittedName>
        <fullName evidence="1">Uncharacterized protein</fullName>
    </submittedName>
</protein>
<organism evidence="1 2">
    <name type="scientific">Somion occarium</name>
    <dbReference type="NCBI Taxonomy" id="3059160"/>
    <lineage>
        <taxon>Eukaryota</taxon>
        <taxon>Fungi</taxon>
        <taxon>Dikarya</taxon>
        <taxon>Basidiomycota</taxon>
        <taxon>Agaricomycotina</taxon>
        <taxon>Agaricomycetes</taxon>
        <taxon>Polyporales</taxon>
        <taxon>Cerrenaceae</taxon>
        <taxon>Somion</taxon>
    </lineage>
</organism>
<evidence type="ECO:0000313" key="1">
    <source>
        <dbReference type="EMBL" id="CAL1712445.1"/>
    </source>
</evidence>
<reference evidence="2" key="1">
    <citation type="submission" date="2024-04" db="EMBL/GenBank/DDBJ databases">
        <authorList>
            <person name="Shaw F."/>
            <person name="Minotto A."/>
        </authorList>
    </citation>
    <scope>NUCLEOTIDE SEQUENCE [LARGE SCALE GENOMIC DNA]</scope>
</reference>
<sequence>MRNQLPLNCMTFDTTLSFYSHIMTQTISKPDFDTDCAIPKGLRPATFSMDGRIIYVSGDVQDMNTDQGYLPCWKDENLPFAELQLKRIDPKLKHDDKNPRDKNLYGDEKGLYYISWHGHSFCSRQLRLSLGKEGEYVYQGAITQRRDPPGSYWVENLGSYSLADRKVWEKAASQTDVKEGTTSLTWVLSVMENAIEDKVFTEDGKAKALKKMDEDAEWRAAMSSMDSMGCKL</sequence>
<dbReference type="EMBL" id="OZ037950">
    <property type="protein sequence ID" value="CAL1712445.1"/>
    <property type="molecule type" value="Genomic_DNA"/>
</dbReference>
<name>A0ABP1DXB6_9APHY</name>
<accession>A0ABP1DXB6</accession>
<dbReference type="Proteomes" id="UP001497453">
    <property type="component" value="Chromosome 7"/>
</dbReference>
<proteinExistence type="predicted"/>